<organism evidence="2 3">
    <name type="scientific">Rousettus aegyptiacus</name>
    <name type="common">Egyptian fruit bat</name>
    <name type="synonym">Pteropus aegyptiacus</name>
    <dbReference type="NCBI Taxonomy" id="9407"/>
    <lineage>
        <taxon>Eukaryota</taxon>
        <taxon>Metazoa</taxon>
        <taxon>Chordata</taxon>
        <taxon>Craniata</taxon>
        <taxon>Vertebrata</taxon>
        <taxon>Euteleostomi</taxon>
        <taxon>Mammalia</taxon>
        <taxon>Eutheria</taxon>
        <taxon>Laurasiatheria</taxon>
        <taxon>Chiroptera</taxon>
        <taxon>Yinpterochiroptera</taxon>
        <taxon>Pteropodoidea</taxon>
        <taxon>Pteropodidae</taxon>
        <taxon>Rousettinae</taxon>
        <taxon>Rousettus</taxon>
    </lineage>
</organism>
<keyword evidence="3" id="KW-1185">Reference proteome</keyword>
<accession>A0A7J8GC11</accession>
<sequence length="132" mass="14543">MDSFFFFESIVSTLVGQFHLLVGLIQLGSRPSKGSSQSVAVDSSLCLFDYRWTPPLVWEAARSVPHCISNTWHRVGSLIVEYVNTQMIPKLLQLTFLPSGGPQPLPGLGARGTRPSEHSGQVQRPAERWHGG</sequence>
<protein>
    <submittedName>
        <fullName evidence="2">Uncharacterized protein</fullName>
    </submittedName>
</protein>
<comment type="caution">
    <text evidence="2">The sequence shown here is derived from an EMBL/GenBank/DDBJ whole genome shotgun (WGS) entry which is preliminary data.</text>
</comment>
<gene>
    <name evidence="2" type="ORF">HJG63_011728</name>
</gene>
<dbReference type="AlphaFoldDB" id="A0A7J8GC11"/>
<proteinExistence type="predicted"/>
<dbReference type="EMBL" id="JACASE010000006">
    <property type="protein sequence ID" value="KAF6457195.1"/>
    <property type="molecule type" value="Genomic_DNA"/>
</dbReference>
<evidence type="ECO:0000256" key="1">
    <source>
        <dbReference type="SAM" id="MobiDB-lite"/>
    </source>
</evidence>
<name>A0A7J8GC11_ROUAE</name>
<evidence type="ECO:0000313" key="3">
    <source>
        <dbReference type="Proteomes" id="UP000593571"/>
    </source>
</evidence>
<dbReference type="Proteomes" id="UP000593571">
    <property type="component" value="Unassembled WGS sequence"/>
</dbReference>
<evidence type="ECO:0000313" key="2">
    <source>
        <dbReference type="EMBL" id="KAF6457195.1"/>
    </source>
</evidence>
<reference evidence="2 3" key="1">
    <citation type="journal article" date="2020" name="Nature">
        <title>Six reference-quality genomes reveal evolution of bat adaptations.</title>
        <authorList>
            <person name="Jebb D."/>
            <person name="Huang Z."/>
            <person name="Pippel M."/>
            <person name="Hughes G.M."/>
            <person name="Lavrichenko K."/>
            <person name="Devanna P."/>
            <person name="Winkler S."/>
            <person name="Jermiin L.S."/>
            <person name="Skirmuntt E.C."/>
            <person name="Katzourakis A."/>
            <person name="Burkitt-Gray L."/>
            <person name="Ray D.A."/>
            <person name="Sullivan K.A.M."/>
            <person name="Roscito J.G."/>
            <person name="Kirilenko B.M."/>
            <person name="Davalos L.M."/>
            <person name="Corthals A.P."/>
            <person name="Power M.L."/>
            <person name="Jones G."/>
            <person name="Ransome R.D."/>
            <person name="Dechmann D.K.N."/>
            <person name="Locatelli A.G."/>
            <person name="Puechmaille S.J."/>
            <person name="Fedrigo O."/>
            <person name="Jarvis E.D."/>
            <person name="Hiller M."/>
            <person name="Vernes S.C."/>
            <person name="Myers E.W."/>
            <person name="Teeling E.C."/>
        </authorList>
    </citation>
    <scope>NUCLEOTIDE SEQUENCE [LARGE SCALE GENOMIC DNA]</scope>
    <source>
        <strain evidence="2">MRouAeg1</strain>
        <tissue evidence="2">Muscle</tissue>
    </source>
</reference>
<feature type="region of interest" description="Disordered" evidence="1">
    <location>
        <begin position="103"/>
        <end position="132"/>
    </location>
</feature>